<keyword evidence="1" id="KW-0812">Transmembrane</keyword>
<keyword evidence="3" id="KW-1185">Reference proteome</keyword>
<feature type="transmembrane region" description="Helical" evidence="1">
    <location>
        <begin position="76"/>
        <end position="95"/>
    </location>
</feature>
<protein>
    <recommendedName>
        <fullName evidence="4">DUF4345 domain-containing protein</fullName>
    </recommendedName>
</protein>
<evidence type="ECO:0000256" key="1">
    <source>
        <dbReference type="SAM" id="Phobius"/>
    </source>
</evidence>
<sequence length="127" mass="12799">MTITVLVAFAVGFFGLAIWALATPAKFVEGFGILLPKPESRSEVRAVYGGFGLAFAGVLTFAALQSSSGPGSLRAGIMLTLGVAMAGMVVGRIISAVADGGTPFYPNWAYAIAEGGAATALLLTAQG</sequence>
<dbReference type="RefSeq" id="WP_260860986.1">
    <property type="nucleotide sequence ID" value="NZ_OCTY01000002.1"/>
</dbReference>
<comment type="caution">
    <text evidence="2">The sequence shown here is derived from an EMBL/GenBank/DDBJ whole genome shotgun (WGS) entry which is preliminary data.</text>
</comment>
<reference evidence="2 3" key="1">
    <citation type="submission" date="2017-10" db="EMBL/GenBank/DDBJ databases">
        <authorList>
            <consortium name="Urmite Genomes"/>
        </authorList>
    </citation>
    <scope>NUCLEOTIDE SEQUENCE [LARGE SCALE GENOMIC DNA]</scope>
    <source>
        <strain evidence="2 3">FB-527</strain>
    </source>
</reference>
<evidence type="ECO:0000313" key="2">
    <source>
        <dbReference type="EMBL" id="SOJ53993.1"/>
    </source>
</evidence>
<feature type="transmembrane region" description="Helical" evidence="1">
    <location>
        <begin position="107"/>
        <end position="125"/>
    </location>
</feature>
<dbReference type="AlphaFoldDB" id="A0A7Z7IKQ7"/>
<feature type="transmembrane region" description="Helical" evidence="1">
    <location>
        <begin position="46"/>
        <end position="64"/>
    </location>
</feature>
<keyword evidence="1" id="KW-0472">Membrane</keyword>
<evidence type="ECO:0000313" key="3">
    <source>
        <dbReference type="Proteomes" id="UP000554965"/>
    </source>
</evidence>
<dbReference type="InterPro" id="IPR025597">
    <property type="entry name" value="DUF4345"/>
</dbReference>
<dbReference type="Proteomes" id="UP000554965">
    <property type="component" value="Unassembled WGS sequence"/>
</dbReference>
<accession>A0A7Z7IKQ7</accession>
<keyword evidence="1" id="KW-1133">Transmembrane helix</keyword>
<gene>
    <name evidence="2" type="ORF">MSIMFB_01491</name>
</gene>
<dbReference type="Pfam" id="PF14248">
    <property type="entry name" value="DUF4345"/>
    <property type="match status" value="1"/>
</dbReference>
<dbReference type="EMBL" id="OCTY01000002">
    <property type="protein sequence ID" value="SOJ53993.1"/>
    <property type="molecule type" value="Genomic_DNA"/>
</dbReference>
<proteinExistence type="predicted"/>
<evidence type="ECO:0008006" key="4">
    <source>
        <dbReference type="Google" id="ProtNLM"/>
    </source>
</evidence>
<name>A0A7Z7IKQ7_9MYCO</name>
<organism evidence="2 3">
    <name type="scientific">Mycobacterium simulans</name>
    <dbReference type="NCBI Taxonomy" id="627089"/>
    <lineage>
        <taxon>Bacteria</taxon>
        <taxon>Bacillati</taxon>
        <taxon>Actinomycetota</taxon>
        <taxon>Actinomycetes</taxon>
        <taxon>Mycobacteriales</taxon>
        <taxon>Mycobacteriaceae</taxon>
        <taxon>Mycobacterium</taxon>
    </lineage>
</organism>